<protein>
    <submittedName>
        <fullName evidence="3">Uncharacterized protein</fullName>
    </submittedName>
</protein>
<sequence length="461" mass="52350">MINHLYLNGDESQAQDLDPPDQDSQYAPTPGYYVHTPPSEYGFSPSPNRLPQDGAEPLLSTQPEINKLLQLSEWEANRPDDELSASFIRYTIEWKVKVNNRSVSEDTEQDVALTPSAYWPLVLREKLHKVIEEKVARKRRVRSDDTSIVVSINDRKQRDLKKRFNGLTIDWTTVEKQLLAWEKFHAGGKELRLVIIFNYIEDDHSIRVATGSNEKRGRSSVTKRMLNERDQQLDAEQHISGEQSIWRAVYNLMRCPSPSCHLGPHCWQDPHGKKHKKHYQLRTHHLKRLIAYVEGGGILECQGDVPDAVREELFLEEQQKLENQQSKSNKMLASGNCPPININFMGGQPHLQSSAAYSIAASDTSPAQNGQIVDQLIIDGPRDVAVREYSAWQETNVVDDNLKAQFRQACDATLANGLDLEQIHEDRDPGFFIEKGVAMGEARKKLTAQTGSQSHWQGVTK</sequence>
<organism evidence="3 4">
    <name type="scientific">Penicillium antarcticum</name>
    <dbReference type="NCBI Taxonomy" id="416450"/>
    <lineage>
        <taxon>Eukaryota</taxon>
        <taxon>Fungi</taxon>
        <taxon>Dikarya</taxon>
        <taxon>Ascomycota</taxon>
        <taxon>Pezizomycotina</taxon>
        <taxon>Eurotiomycetes</taxon>
        <taxon>Eurotiomycetidae</taxon>
        <taxon>Eurotiales</taxon>
        <taxon>Aspergillaceae</taxon>
        <taxon>Penicillium</taxon>
    </lineage>
</organism>
<evidence type="ECO:0000313" key="4">
    <source>
        <dbReference type="Proteomes" id="UP000191672"/>
    </source>
</evidence>
<accession>A0A1V6PPF4</accession>
<dbReference type="Proteomes" id="UP000191672">
    <property type="component" value="Unassembled WGS sequence"/>
</dbReference>
<comment type="caution">
    <text evidence="3">The sequence shown here is derived from an EMBL/GenBank/DDBJ whole genome shotgun (WGS) entry which is preliminary data.</text>
</comment>
<evidence type="ECO:0000313" key="3">
    <source>
        <dbReference type="EMBL" id="OQD78920.1"/>
    </source>
</evidence>
<evidence type="ECO:0000313" key="2">
    <source>
        <dbReference type="EMBL" id="OQD78054.1"/>
    </source>
</evidence>
<proteinExistence type="predicted"/>
<reference evidence="4" key="2">
    <citation type="journal article" date="2017" name="Nat. Microbiol.">
        <title>Global analysis of biosynthetic gene clusters reveals vast potential of secondary metabolite production in Penicillium species.</title>
        <authorList>
            <person name="Nielsen J.C."/>
            <person name="Grijseels S."/>
            <person name="Prigent S."/>
            <person name="Ji B."/>
            <person name="Dainat J."/>
            <person name="Nielsen K.F."/>
            <person name="Frisvad J.C."/>
            <person name="Workman M."/>
            <person name="Nielsen J."/>
        </authorList>
    </citation>
    <scope>NUCLEOTIDE SEQUENCE [LARGE SCALE GENOMIC DNA]</scope>
    <source>
        <strain evidence="4">IBT 31811</strain>
    </source>
</reference>
<keyword evidence="4" id="KW-1185">Reference proteome</keyword>
<evidence type="ECO:0000256" key="1">
    <source>
        <dbReference type="SAM" id="MobiDB-lite"/>
    </source>
</evidence>
<dbReference type="EMBL" id="MDYN01000072">
    <property type="protein sequence ID" value="OQD78920.1"/>
    <property type="molecule type" value="Genomic_DNA"/>
</dbReference>
<feature type="region of interest" description="Disordered" evidence="1">
    <location>
        <begin position="1"/>
        <end position="58"/>
    </location>
</feature>
<dbReference type="AlphaFoldDB" id="A0A1V6PPF4"/>
<gene>
    <name evidence="3" type="ORF">PENANT_c072G05784</name>
    <name evidence="2" type="ORF">PENANT_c093G05365</name>
</gene>
<dbReference type="EMBL" id="MDYN01000093">
    <property type="protein sequence ID" value="OQD78054.1"/>
    <property type="molecule type" value="Genomic_DNA"/>
</dbReference>
<reference evidence="3" key="1">
    <citation type="submission" date="2016-08" db="EMBL/GenBank/DDBJ databases">
        <title>Uncovering the secondary metabolism of Penicillium species provides insights into the evolution of 6-MSA pathways.</title>
        <authorList>
            <person name="Nielsen J.C."/>
            <person name="Nielsen J."/>
        </authorList>
    </citation>
    <scope>NUCLEOTIDE SEQUENCE [LARGE SCALE GENOMIC DNA]</scope>
    <source>
        <strain evidence="3">IBT 31811</strain>
    </source>
</reference>
<dbReference type="STRING" id="416450.A0A1V6PPF4"/>
<name>A0A1V6PPF4_9EURO</name>